<gene>
    <name evidence="3" type="ORF">KCV87_16870</name>
</gene>
<sequence>MRSSSKKFTLAAATAVAALVAIPAGPAFAIDQVACGNRTDFAKLDIRVGQNLGTNRCFANSGVVAVEVPNVYRASSGNNKLTVNYQSGSQYYTRTLTPGTHINFASVVRVYEVRIW</sequence>
<organism evidence="3 4">
    <name type="scientific">Actinosynnema pretiosum subsp. pretiosum</name>
    <dbReference type="NCBI Taxonomy" id="103721"/>
    <lineage>
        <taxon>Bacteria</taxon>
        <taxon>Bacillati</taxon>
        <taxon>Actinomycetota</taxon>
        <taxon>Actinomycetes</taxon>
        <taxon>Pseudonocardiales</taxon>
        <taxon>Pseudonocardiaceae</taxon>
        <taxon>Actinosynnema</taxon>
    </lineage>
</organism>
<feature type="chain" id="PRO_5041437899" description="Streptomyces killer toxin-like beta/gamma crystallin domain-containing protein" evidence="1">
    <location>
        <begin position="30"/>
        <end position="116"/>
    </location>
</feature>
<dbReference type="Pfam" id="PF09076">
    <property type="entry name" value="Crystall_2"/>
    <property type="match status" value="1"/>
</dbReference>
<evidence type="ECO:0000256" key="1">
    <source>
        <dbReference type="SAM" id="SignalP"/>
    </source>
</evidence>
<evidence type="ECO:0000313" key="3">
    <source>
        <dbReference type="EMBL" id="QUF07536.1"/>
    </source>
</evidence>
<dbReference type="InterPro" id="IPR015161">
    <property type="entry name" value="Sklp_toxin_b/g_crystallin"/>
</dbReference>
<feature type="domain" description="Streptomyces killer toxin-like beta/gamma crystallin" evidence="2">
    <location>
        <begin position="45"/>
        <end position="114"/>
    </location>
</feature>
<name>A0AA45LCW8_9PSEU</name>
<protein>
    <recommendedName>
        <fullName evidence="2">Streptomyces killer toxin-like beta/gamma crystallin domain-containing protein</fullName>
    </recommendedName>
</protein>
<evidence type="ECO:0000259" key="2">
    <source>
        <dbReference type="Pfam" id="PF09076"/>
    </source>
</evidence>
<feature type="signal peptide" evidence="1">
    <location>
        <begin position="1"/>
        <end position="29"/>
    </location>
</feature>
<dbReference type="EMBL" id="CP073249">
    <property type="protein sequence ID" value="QUF07536.1"/>
    <property type="molecule type" value="Genomic_DNA"/>
</dbReference>
<evidence type="ECO:0000313" key="4">
    <source>
        <dbReference type="Proteomes" id="UP000677152"/>
    </source>
</evidence>
<dbReference type="Gene3D" id="2.60.20.30">
    <property type="match status" value="1"/>
</dbReference>
<dbReference type="InterPro" id="IPR015791">
    <property type="entry name" value="Antimic/Inh_G_crystallin-like"/>
</dbReference>
<accession>A0AA45LCW8</accession>
<dbReference type="AlphaFoldDB" id="A0AA45LCW8"/>
<proteinExistence type="predicted"/>
<keyword evidence="1" id="KW-0732">Signal</keyword>
<dbReference type="Proteomes" id="UP000677152">
    <property type="component" value="Chromosome"/>
</dbReference>
<reference evidence="3" key="1">
    <citation type="submission" date="2021-04" db="EMBL/GenBank/DDBJ databases">
        <title>Genomic sequence of Actinosynnema pretiosum subsp. pretiosum ATCC 31280 (C-14919).</title>
        <authorList>
            <person name="Bai L."/>
            <person name="Wang X."/>
            <person name="Xiao Y."/>
        </authorList>
    </citation>
    <scope>NUCLEOTIDE SEQUENCE</scope>
    <source>
        <strain evidence="3">ATCC 31280</strain>
    </source>
</reference>